<sequence length="38" mass="4053">MFGAVTAWVNDNSAQPELSGPVHCVPILSIAWRGVTDL</sequence>
<keyword evidence="2" id="KW-1185">Reference proteome</keyword>
<organism evidence="1 2">
    <name type="scientific">Mycolicibacterium smegmatis (strain ATCC 700084 / mc(2)155)</name>
    <name type="common">Mycobacterium smegmatis</name>
    <dbReference type="NCBI Taxonomy" id="246196"/>
    <lineage>
        <taxon>Bacteria</taxon>
        <taxon>Bacillati</taxon>
        <taxon>Actinomycetota</taxon>
        <taxon>Actinomycetes</taxon>
        <taxon>Mycobacteriales</taxon>
        <taxon>Mycobacteriaceae</taxon>
        <taxon>Mycolicibacterium</taxon>
    </lineage>
</organism>
<accession>A0QSE8</accession>
<dbReference type="KEGG" id="msm:MSMEG_1454"/>
<gene>
    <name evidence="1" type="ordered locus">MSMEG_1454</name>
</gene>
<proteinExistence type="predicted"/>
<protein>
    <submittedName>
        <fullName evidence="1">Uncharacterized protein</fullName>
    </submittedName>
</protein>
<dbReference type="AlphaFoldDB" id="A0QSE8"/>
<dbReference type="Proteomes" id="UP000000757">
    <property type="component" value="Chromosome"/>
</dbReference>
<dbReference type="OrthoDB" id="9900974at2"/>
<dbReference type="STRING" id="246196.MSMEG_1454"/>
<reference evidence="1 2" key="1">
    <citation type="submission" date="2006-10" db="EMBL/GenBank/DDBJ databases">
        <authorList>
            <person name="Fleischmann R.D."/>
            <person name="Dodson R.J."/>
            <person name="Haft D.H."/>
            <person name="Merkel J.S."/>
            <person name="Nelson W.C."/>
            <person name="Fraser C.M."/>
        </authorList>
    </citation>
    <scope>NUCLEOTIDE SEQUENCE [LARGE SCALE GENOMIC DNA]</scope>
    <source>
        <strain evidence="2">ATCC 700084 / mc(2)155</strain>
    </source>
</reference>
<dbReference type="EMBL" id="CP000480">
    <property type="protein sequence ID" value="ABK69559.1"/>
    <property type="molecule type" value="Genomic_DNA"/>
</dbReference>
<evidence type="ECO:0000313" key="2">
    <source>
        <dbReference type="Proteomes" id="UP000000757"/>
    </source>
</evidence>
<name>A0QSE8_MYCS2</name>
<evidence type="ECO:0000313" key="1">
    <source>
        <dbReference type="EMBL" id="ABK69559.1"/>
    </source>
</evidence>